<evidence type="ECO:0000313" key="8">
    <source>
        <dbReference type="Proteomes" id="UP000009336"/>
    </source>
</evidence>
<comment type="similarity">
    <text evidence="4">Belongs to the Fes family.</text>
</comment>
<keyword evidence="5" id="KW-0732">Signal</keyword>
<dbReference type="PANTHER" id="PTHR48098:SF3">
    <property type="entry name" value="IRON(III) ENTEROBACTIN ESTERASE"/>
    <property type="match status" value="1"/>
</dbReference>
<evidence type="ECO:0000313" key="7">
    <source>
        <dbReference type="EMBL" id="EKT55361.1"/>
    </source>
</evidence>
<proteinExistence type="inferred from homology"/>
<evidence type="ECO:0000256" key="4">
    <source>
        <dbReference type="ARBA" id="ARBA00024201"/>
    </source>
</evidence>
<feature type="chain" id="PRO_5003921224" evidence="5">
    <location>
        <begin position="19"/>
        <end position="526"/>
    </location>
</feature>
<organism evidence="7 8">
    <name type="scientific">Providencia burhodogranariea DSM 19968</name>
    <dbReference type="NCBI Taxonomy" id="1141662"/>
    <lineage>
        <taxon>Bacteria</taxon>
        <taxon>Pseudomonadati</taxon>
        <taxon>Pseudomonadota</taxon>
        <taxon>Gammaproteobacteria</taxon>
        <taxon>Enterobacterales</taxon>
        <taxon>Morganellaceae</taxon>
        <taxon>Providencia</taxon>
    </lineage>
</organism>
<dbReference type="Pfam" id="PF11806">
    <property type="entry name" value="Enterochelin_N"/>
    <property type="match status" value="1"/>
</dbReference>
<feature type="domain" description="Enterochelin esterase N-terminal" evidence="6">
    <location>
        <begin position="174"/>
        <end position="259"/>
    </location>
</feature>
<evidence type="ECO:0000256" key="2">
    <source>
        <dbReference type="ARBA" id="ARBA00022490"/>
    </source>
</evidence>
<dbReference type="OrthoDB" id="9775130at2"/>
<dbReference type="PATRIC" id="fig|1141662.3.peg.3298"/>
<dbReference type="GO" id="GO:0006826">
    <property type="term" value="P:iron ion transport"/>
    <property type="evidence" value="ECO:0007669"/>
    <property type="project" value="InterPro"/>
</dbReference>
<accession>K8W6A3</accession>
<dbReference type="Gene3D" id="2.60.40.10">
    <property type="entry name" value="Immunoglobulins"/>
    <property type="match status" value="1"/>
</dbReference>
<dbReference type="GO" id="GO:0005506">
    <property type="term" value="F:iron ion binding"/>
    <property type="evidence" value="ECO:0007669"/>
    <property type="project" value="InterPro"/>
</dbReference>
<gene>
    <name evidence="7" type="ORF">OOA_16259</name>
</gene>
<protein>
    <submittedName>
        <fullName evidence="7">Esterase</fullName>
    </submittedName>
</protein>
<evidence type="ECO:0000256" key="5">
    <source>
        <dbReference type="SAM" id="SignalP"/>
    </source>
</evidence>
<comment type="caution">
    <text evidence="7">The sequence shown here is derived from an EMBL/GenBank/DDBJ whole genome shotgun (WGS) entry which is preliminary data.</text>
</comment>
<dbReference type="InterPro" id="IPR000801">
    <property type="entry name" value="Esterase-like"/>
</dbReference>
<dbReference type="Pfam" id="PF00756">
    <property type="entry name" value="Esterase"/>
    <property type="match status" value="1"/>
</dbReference>
<reference evidence="7 8" key="1">
    <citation type="journal article" date="2012" name="BMC Genomics">
        <title>Comparative genomics of bacteria in the genus Providencia isolated from wild Drosophila melanogaster.</title>
        <authorList>
            <person name="Galac M.R."/>
            <person name="Lazzaro B.P."/>
        </authorList>
    </citation>
    <scope>NUCLEOTIDE SEQUENCE [LARGE SCALE GENOMIC DNA]</scope>
    <source>
        <strain evidence="7 8">DSM 19968</strain>
    </source>
</reference>
<keyword evidence="2" id="KW-0963">Cytoplasm</keyword>
<dbReference type="Proteomes" id="UP000009336">
    <property type="component" value="Unassembled WGS sequence"/>
</dbReference>
<dbReference type="InterPro" id="IPR029058">
    <property type="entry name" value="AB_hydrolase_fold"/>
</dbReference>
<dbReference type="InterPro" id="IPR021764">
    <property type="entry name" value="Enterochelin_esterase_N"/>
</dbReference>
<dbReference type="AlphaFoldDB" id="K8W6A3"/>
<feature type="signal peptide" evidence="5">
    <location>
        <begin position="1"/>
        <end position="18"/>
    </location>
</feature>
<dbReference type="SUPFAM" id="SSF53474">
    <property type="entry name" value="alpha/beta-Hydrolases"/>
    <property type="match status" value="1"/>
</dbReference>
<dbReference type="EMBL" id="AKKL01000046">
    <property type="protein sequence ID" value="EKT55361.1"/>
    <property type="molecule type" value="Genomic_DNA"/>
</dbReference>
<dbReference type="eggNOG" id="COG2382">
    <property type="taxonomic scope" value="Bacteria"/>
</dbReference>
<dbReference type="STRING" id="1141662.OOA_16259"/>
<dbReference type="PANTHER" id="PTHR48098">
    <property type="entry name" value="ENTEROCHELIN ESTERASE-RELATED"/>
    <property type="match status" value="1"/>
</dbReference>
<keyword evidence="3" id="KW-0378">Hydrolase</keyword>
<dbReference type="SUPFAM" id="SSF81296">
    <property type="entry name" value="E set domains"/>
    <property type="match status" value="1"/>
</dbReference>
<comment type="subcellular location">
    <subcellularLocation>
        <location evidence="1">Cytoplasm</location>
    </subcellularLocation>
</comment>
<evidence type="ECO:0000256" key="1">
    <source>
        <dbReference type="ARBA" id="ARBA00004496"/>
    </source>
</evidence>
<dbReference type="InterPro" id="IPR050583">
    <property type="entry name" value="Mycobacterial_A85_antigen"/>
</dbReference>
<name>K8W6A3_9GAMM</name>
<evidence type="ECO:0000256" key="3">
    <source>
        <dbReference type="ARBA" id="ARBA00022801"/>
    </source>
</evidence>
<dbReference type="InterPro" id="IPR013783">
    <property type="entry name" value="Ig-like_fold"/>
</dbReference>
<keyword evidence="8" id="KW-1185">Reference proteome</keyword>
<dbReference type="HOGENOM" id="CLU_024314_3_1_6"/>
<dbReference type="RefSeq" id="WP_008913234.1">
    <property type="nucleotide sequence ID" value="NZ_KB233225.1"/>
</dbReference>
<sequence length="526" mass="59768">MKSLPLLGCILFSFAAIATQPDCIRLDELSSFVEGIHDSEGHSCLLVEISDKHYIRQEGEGISDAALISIDKKPLRVLLQKASPQEPHTLSYIVPTTGQYYVDLKGVPDQKWQLKFNLTEYQPIAIEAEHKLDSPKLQALLDTYQNEKNTDAFWREIKAQGTPLIEDFKKGQKKVTFLWRGAKANAYILGAPSGNHETMAHIPNTDIWYRSFVVPNDTLSQYKIAPDIPKVAEGGFAQRRAILATAQADPFNSHAIPSFFADQYNRFSLLSLAPEKRQCDFAKIERYQLKGQLDSFTFHSEILDNDRKIYIYRPNVEMKQPALLVLLDGQTYLHTYKMADFFDKWMDEGAIPPMYVVFLDSISANRRADELPPNPQFPQMLAEELMPILAKKGIHAPAQSTIIAGSSYGGLGATWNALEHPELFGNVISMSGSYWWAPKGKDPEWLISEIEQMSKKPLRFYLEAGLFEQYGSWGGIIQNHYRLLDVLKHKKYQVEANELPSGHDYVSWCETLYEGTRYLTSEPMTQ</sequence>
<dbReference type="InterPro" id="IPR014756">
    <property type="entry name" value="Ig_E-set"/>
</dbReference>
<dbReference type="GO" id="GO:0005737">
    <property type="term" value="C:cytoplasm"/>
    <property type="evidence" value="ECO:0007669"/>
    <property type="project" value="UniProtKB-SubCell"/>
</dbReference>
<dbReference type="GO" id="GO:0008849">
    <property type="term" value="F:enterochelin esterase activity"/>
    <property type="evidence" value="ECO:0007669"/>
    <property type="project" value="InterPro"/>
</dbReference>
<dbReference type="Gene3D" id="3.40.50.1820">
    <property type="entry name" value="alpha/beta hydrolase"/>
    <property type="match status" value="1"/>
</dbReference>
<evidence type="ECO:0000259" key="6">
    <source>
        <dbReference type="Pfam" id="PF11806"/>
    </source>
</evidence>